<protein>
    <recommendedName>
        <fullName evidence="2">Protein kinase domain-containing protein</fullName>
    </recommendedName>
</protein>
<gene>
    <name evidence="3" type="ORF">ONB1V03_LOCUS8071</name>
</gene>
<sequence>ILISLYKFFIDIKHAVNALIRLSREHPKQITLFALGPLTNIALAYHLDNKLFDNLEQIVFMGGTLDFNGNMDPVKEFNIASDAEACHIVLSNAKDKCPFTAVPIECCESNLMTWDIYDKIVTLGTKKSTFAKQVLAMEYSRVHPQPGAKGMIMFDMLAIIALLYADYIESSTPYKTSIELNGTLTRGELVFDKRTPGPDVKPMDWTSLVIIDTDSGVDDALAIMLATYCHKQDFIDILAITCTHGNTGVDNVCTNVCYTLRACDLEDHGNTAVDNVCKNVCYTLRACDLEQIKVYRGSEGPIIGKYIYDDWDGKDGLGDSTKDMPPIVPHIESEHAANALVRLAREHPKQITVIALGPLSNIGTAYMLDNNFYDNLEQIVFMGGCVDYVGNVGPVQEFNIQRDAEACSIMLSNAKCPLISVPWECGQIIIDTDSGVDDALAIMLATYCHKQDFIDILAITCTHGNTAVDNVCKNVCYTLRACDLEVYRGCEGPIIGKYIPNDYHGEDGLGDSTKDMPPIVPHIESEHAVNALVRLSREYANQITIVTLGPLSNIGTAYLLDNNFYNNLKQIVFMGGCVDYVGNIGPVQEFNIQRDAEACTAGHPHENISAHFRGTTLYCPPEYIKYRLYYGQSQTVWSLGIFLYELFCGDIPFLTVNDILNESNALRFPDHVSKEYRNIIEKCLHRKQLRRPSIRDLLSHQLFE</sequence>
<dbReference type="GO" id="GO:0016799">
    <property type="term" value="F:hydrolase activity, hydrolyzing N-glycosyl compounds"/>
    <property type="evidence" value="ECO:0007669"/>
    <property type="project" value="InterPro"/>
</dbReference>
<dbReference type="InterPro" id="IPR001910">
    <property type="entry name" value="Inosine/uridine_hydrolase_dom"/>
</dbReference>
<dbReference type="InterPro" id="IPR011009">
    <property type="entry name" value="Kinase-like_dom_sf"/>
</dbReference>
<dbReference type="EMBL" id="CAJPVJ010004409">
    <property type="protein sequence ID" value="CAG2168583.1"/>
    <property type="molecule type" value="Genomic_DNA"/>
</dbReference>
<dbReference type="GO" id="GO:0004672">
    <property type="term" value="F:protein kinase activity"/>
    <property type="evidence" value="ECO:0007669"/>
    <property type="project" value="InterPro"/>
</dbReference>
<dbReference type="InterPro" id="IPR000719">
    <property type="entry name" value="Prot_kinase_dom"/>
</dbReference>
<name>A0A7R9M203_9ACAR</name>
<dbReference type="Pfam" id="PF01156">
    <property type="entry name" value="IU_nuc_hydro"/>
    <property type="match status" value="4"/>
</dbReference>
<dbReference type="Gene3D" id="3.90.245.10">
    <property type="entry name" value="Ribonucleoside hydrolase-like"/>
    <property type="match status" value="4"/>
</dbReference>
<accession>A0A7R9M203</accession>
<dbReference type="InterPro" id="IPR052775">
    <property type="entry name" value="IUN_hydrolase"/>
</dbReference>
<evidence type="ECO:0000313" key="4">
    <source>
        <dbReference type="Proteomes" id="UP000728032"/>
    </source>
</evidence>
<dbReference type="AlphaFoldDB" id="A0A7R9M203"/>
<dbReference type="SUPFAM" id="SSF53590">
    <property type="entry name" value="Nucleoside hydrolase"/>
    <property type="match status" value="4"/>
</dbReference>
<organism evidence="3">
    <name type="scientific">Oppiella nova</name>
    <dbReference type="NCBI Taxonomy" id="334625"/>
    <lineage>
        <taxon>Eukaryota</taxon>
        <taxon>Metazoa</taxon>
        <taxon>Ecdysozoa</taxon>
        <taxon>Arthropoda</taxon>
        <taxon>Chelicerata</taxon>
        <taxon>Arachnida</taxon>
        <taxon>Acari</taxon>
        <taxon>Acariformes</taxon>
        <taxon>Sarcoptiformes</taxon>
        <taxon>Oribatida</taxon>
        <taxon>Brachypylina</taxon>
        <taxon>Oppioidea</taxon>
        <taxon>Oppiidae</taxon>
        <taxon>Oppiella</taxon>
    </lineage>
</organism>
<dbReference type="PANTHER" id="PTHR46190">
    <property type="entry name" value="SI:CH211-201H21.5-RELATED"/>
    <property type="match status" value="1"/>
</dbReference>
<dbReference type="PANTHER" id="PTHR46190:SF1">
    <property type="entry name" value="SI:CH211-201H21.5"/>
    <property type="match status" value="1"/>
</dbReference>
<dbReference type="Proteomes" id="UP000728032">
    <property type="component" value="Unassembled WGS sequence"/>
</dbReference>
<comment type="similarity">
    <text evidence="1">Belongs to the IUNH family.</text>
</comment>
<dbReference type="EMBL" id="OC919234">
    <property type="protein sequence ID" value="CAD7650951.1"/>
    <property type="molecule type" value="Genomic_DNA"/>
</dbReference>
<proteinExistence type="inferred from homology"/>
<dbReference type="SMART" id="SM00220">
    <property type="entry name" value="S_TKc"/>
    <property type="match status" value="1"/>
</dbReference>
<dbReference type="GO" id="GO:0005524">
    <property type="term" value="F:ATP binding"/>
    <property type="evidence" value="ECO:0007669"/>
    <property type="project" value="InterPro"/>
</dbReference>
<dbReference type="SUPFAM" id="SSF56112">
    <property type="entry name" value="Protein kinase-like (PK-like)"/>
    <property type="match status" value="1"/>
</dbReference>
<evidence type="ECO:0000259" key="2">
    <source>
        <dbReference type="PROSITE" id="PS50011"/>
    </source>
</evidence>
<dbReference type="PROSITE" id="PS50011">
    <property type="entry name" value="PROTEIN_KINASE_DOM"/>
    <property type="match status" value="1"/>
</dbReference>
<keyword evidence="4" id="KW-1185">Reference proteome</keyword>
<evidence type="ECO:0000313" key="3">
    <source>
        <dbReference type="EMBL" id="CAD7650951.1"/>
    </source>
</evidence>
<reference evidence="3" key="1">
    <citation type="submission" date="2020-11" db="EMBL/GenBank/DDBJ databases">
        <authorList>
            <person name="Tran Van P."/>
        </authorList>
    </citation>
    <scope>NUCLEOTIDE SEQUENCE</scope>
</reference>
<dbReference type="Pfam" id="PF00069">
    <property type="entry name" value="Pkinase"/>
    <property type="match status" value="1"/>
</dbReference>
<dbReference type="Gene3D" id="1.10.510.10">
    <property type="entry name" value="Transferase(Phosphotransferase) domain 1"/>
    <property type="match status" value="1"/>
</dbReference>
<dbReference type="InterPro" id="IPR036452">
    <property type="entry name" value="Ribo_hydro-like"/>
</dbReference>
<feature type="non-terminal residue" evidence="3">
    <location>
        <position position="1"/>
    </location>
</feature>
<evidence type="ECO:0000256" key="1">
    <source>
        <dbReference type="ARBA" id="ARBA00009176"/>
    </source>
</evidence>
<dbReference type="OrthoDB" id="432381at2759"/>
<feature type="domain" description="Protein kinase" evidence="2">
    <location>
        <begin position="348"/>
        <end position="703"/>
    </location>
</feature>